<evidence type="ECO:0000259" key="1">
    <source>
        <dbReference type="Pfam" id="PF00685"/>
    </source>
</evidence>
<dbReference type="InterPro" id="IPR000863">
    <property type="entry name" value="Sulfotransferase_dom"/>
</dbReference>
<dbReference type="RefSeq" id="XP_022250577.1">
    <property type="nucleotide sequence ID" value="XM_022394869.1"/>
</dbReference>
<proteinExistence type="predicted"/>
<dbReference type="Proteomes" id="UP000694941">
    <property type="component" value="Unplaced"/>
</dbReference>
<dbReference type="PANTHER" id="PTHR10704:SF44">
    <property type="entry name" value="LD35051P-RELATED"/>
    <property type="match status" value="1"/>
</dbReference>
<dbReference type="PANTHER" id="PTHR10704">
    <property type="entry name" value="CARBOHYDRATE SULFOTRANSFERASE"/>
    <property type="match status" value="1"/>
</dbReference>
<organism evidence="2 3">
    <name type="scientific">Limulus polyphemus</name>
    <name type="common">Atlantic horseshoe crab</name>
    <dbReference type="NCBI Taxonomy" id="6850"/>
    <lineage>
        <taxon>Eukaryota</taxon>
        <taxon>Metazoa</taxon>
        <taxon>Ecdysozoa</taxon>
        <taxon>Arthropoda</taxon>
        <taxon>Chelicerata</taxon>
        <taxon>Merostomata</taxon>
        <taxon>Xiphosura</taxon>
        <taxon>Limulidae</taxon>
        <taxon>Limulus</taxon>
    </lineage>
</organism>
<name>A0ABM1T3X1_LIMPO</name>
<accession>A0ABM1T3X1</accession>
<dbReference type="InterPro" id="IPR027417">
    <property type="entry name" value="P-loop_NTPase"/>
</dbReference>
<evidence type="ECO:0000313" key="2">
    <source>
        <dbReference type="Proteomes" id="UP000694941"/>
    </source>
</evidence>
<dbReference type="Gene3D" id="3.40.50.300">
    <property type="entry name" value="P-loop containing nucleotide triphosphate hydrolases"/>
    <property type="match status" value="1"/>
</dbReference>
<feature type="domain" description="Sulfotransferase" evidence="1">
    <location>
        <begin position="60"/>
        <end position="337"/>
    </location>
</feature>
<reference evidence="3" key="1">
    <citation type="submission" date="2025-08" db="UniProtKB">
        <authorList>
            <consortium name="RefSeq"/>
        </authorList>
    </citation>
    <scope>IDENTIFICATION</scope>
    <source>
        <tissue evidence="3">Muscle</tissue>
    </source>
</reference>
<protein>
    <submittedName>
        <fullName evidence="3">Carbohydrate sulfotransferase 1-like</fullName>
    </submittedName>
</protein>
<sequence>MTSCKNMIWKIFSLVSITIVICFCFSQLDWNLSYHKTQFKFVYPFPENKAENVSTRNTATHVLLITYLRSGSTFTGEVLEHLSESTFYDYEPLHHMTLSTRLYGKRALDAIDHLLNLFRCNYVDETYLKYVQKKENSYMLKNNRFLWKHCKKQKNCSKSEVMSSVCNKAKVHVMKVLRLPLSYVQNLLVQATDLDIRVVYLVRDPRGIYGSRKTRSWCRPTNCSNITVLCDEIWDDLVSFYRLQEAFPGKFLFLRFEDMALKPLDEIKKLLKNLGFQISKALNKYLERHTSSKNKISQSAFSTVRNSSSIPSKWRSTLTVSEKKNIKKKCSRVLNKLGQP</sequence>
<gene>
    <name evidence="3" type="primary">LOC106466786</name>
</gene>
<keyword evidence="2" id="KW-1185">Reference proteome</keyword>
<dbReference type="InterPro" id="IPR051135">
    <property type="entry name" value="Gal/GlcNAc/GalNAc_ST"/>
</dbReference>
<dbReference type="Pfam" id="PF00685">
    <property type="entry name" value="Sulfotransfer_1"/>
    <property type="match status" value="1"/>
</dbReference>
<dbReference type="SUPFAM" id="SSF52540">
    <property type="entry name" value="P-loop containing nucleoside triphosphate hydrolases"/>
    <property type="match status" value="1"/>
</dbReference>
<dbReference type="GeneID" id="106466786"/>
<evidence type="ECO:0000313" key="3">
    <source>
        <dbReference type="RefSeq" id="XP_022250577.1"/>
    </source>
</evidence>